<dbReference type="InterPro" id="IPR030475">
    <property type="entry name" value="RNR_small_AS"/>
</dbReference>
<protein>
    <recommendedName>
        <fullName evidence="4">Ribonucleoside-diphosphate reductase small chain</fullName>
        <ecNumber evidence="3">1.17.4.1</ecNumber>
    </recommendedName>
    <alternativeName>
        <fullName evidence="9">Ribonucleotide reductase small subunit</fullName>
    </alternativeName>
</protein>
<dbReference type="GO" id="GO:0009263">
    <property type="term" value="P:deoxyribonucleotide biosynthetic process"/>
    <property type="evidence" value="ECO:0007669"/>
    <property type="project" value="UniProtKB-KW"/>
</dbReference>
<dbReference type="EC" id="1.17.4.1" evidence="3"/>
<dbReference type="SUPFAM" id="SSF47240">
    <property type="entry name" value="Ferritin-like"/>
    <property type="match status" value="1"/>
</dbReference>
<keyword evidence="6" id="KW-0408">Iron</keyword>
<keyword evidence="7" id="KW-0215">Deoxyribonucleotide synthesis</keyword>
<dbReference type="UniPathway" id="UPA00326"/>
<dbReference type="CDD" id="cd01049">
    <property type="entry name" value="RNRR2"/>
    <property type="match status" value="1"/>
</dbReference>
<evidence type="ECO:0000256" key="3">
    <source>
        <dbReference type="ARBA" id="ARBA00012274"/>
    </source>
</evidence>
<evidence type="ECO:0000256" key="4">
    <source>
        <dbReference type="ARBA" id="ARBA00014347"/>
    </source>
</evidence>
<evidence type="ECO:0000256" key="8">
    <source>
        <dbReference type="ARBA" id="ARBA00025523"/>
    </source>
</evidence>
<evidence type="ECO:0000256" key="9">
    <source>
        <dbReference type="ARBA" id="ARBA00030749"/>
    </source>
</evidence>
<reference evidence="10 11" key="1">
    <citation type="submission" date="2014-10" db="EMBL/GenBank/DDBJ databases">
        <title>Pan-genome analysis of Brazilian lineage A amoebal mimiviruses.</title>
        <authorList>
            <person name="Assis F.L."/>
            <person name="Abrahao J.S."/>
            <person name="Kroon E.G."/>
            <person name="Dornas F.P."/>
            <person name="Andrade K.R."/>
            <person name="Borato P.V.M."/>
            <person name="Pilotto M.R."/>
            <person name="Benamar S."/>
            <person name="LaScola B."/>
            <person name="Colson P."/>
        </authorList>
    </citation>
    <scope>NUCLEOTIDE SEQUENCE [LARGE SCALE GENOMIC DNA]</scope>
    <source>
        <strain evidence="10 11">Kroon</strain>
    </source>
</reference>
<evidence type="ECO:0000256" key="6">
    <source>
        <dbReference type="ARBA" id="ARBA00023004"/>
    </source>
</evidence>
<dbReference type="GO" id="GO:0004748">
    <property type="term" value="F:ribonucleoside-diphosphate reductase activity, thioredoxin disulfide as acceptor"/>
    <property type="evidence" value="ECO:0007669"/>
    <property type="project" value="UniProtKB-EC"/>
</dbReference>
<comment type="similarity">
    <text evidence="2">Belongs to the ribonucleoside diphosphate reductase small chain family.</text>
</comment>
<evidence type="ECO:0000256" key="5">
    <source>
        <dbReference type="ARBA" id="ARBA00023002"/>
    </source>
</evidence>
<evidence type="ECO:0000313" key="10">
    <source>
        <dbReference type="EMBL" id="AKI80047.1"/>
    </source>
</evidence>
<dbReference type="InterPro" id="IPR000358">
    <property type="entry name" value="RNR_small_fam"/>
</dbReference>
<evidence type="ECO:0000256" key="1">
    <source>
        <dbReference type="ARBA" id="ARBA00001962"/>
    </source>
</evidence>
<evidence type="ECO:0000256" key="2">
    <source>
        <dbReference type="ARBA" id="ARBA00009303"/>
    </source>
</evidence>
<proteinExistence type="inferred from homology"/>
<dbReference type="InterPro" id="IPR033909">
    <property type="entry name" value="RNR_small"/>
</dbReference>
<keyword evidence="5" id="KW-0560">Oxidoreductase</keyword>
<evidence type="ECO:0000256" key="7">
    <source>
        <dbReference type="ARBA" id="ARBA00023116"/>
    </source>
</evidence>
<dbReference type="InterPro" id="IPR009078">
    <property type="entry name" value="Ferritin-like_SF"/>
</dbReference>
<name>A0A0G2Y8D6_9VIRU</name>
<comment type="cofactor">
    <cofactor evidence="1">
        <name>Fe cation</name>
        <dbReference type="ChEBI" id="CHEBI:24875"/>
    </cofactor>
</comment>
<accession>A0A0G2Y8D6</accession>
<evidence type="ECO:0000313" key="11">
    <source>
        <dbReference type="Proteomes" id="UP000240461"/>
    </source>
</evidence>
<dbReference type="EMBL" id="KM982402">
    <property type="protein sequence ID" value="AKI80047.1"/>
    <property type="molecule type" value="Genomic_DNA"/>
</dbReference>
<dbReference type="Pfam" id="PF00268">
    <property type="entry name" value="Ribonuc_red_sm"/>
    <property type="match status" value="1"/>
</dbReference>
<dbReference type="Gene3D" id="1.10.620.20">
    <property type="entry name" value="Ribonucleotide Reductase, subunit A"/>
    <property type="match status" value="1"/>
</dbReference>
<sequence length="416" mass="48469">MSSEKIKLVNEVFGSVKNTITYEQLHNINGKFHNISDKFIDNISESISESTIINSKKTSELIFSEEILNNVEIIDTEPYLPDYHKHAIDFENDVIMKEPILSLTSEQYTVHPIKYQKVWDNYKDQMKNYWTVEEVDLAKDVNDWNNHLSDDDRNFIMHVLAFFAAADGIVNANIKENLIDVVKIKEAECAYGFQYAMENAHGEMYSLMLTTFVKDDALRNKLINSIKTMPSIKKKADWCNKWIKSDKTYAHKLVAFSIVEGVFFSGSFASIFWLKTREMHVMPGLIISNQFIARDENKHVELACIMYSLLKNRLKESVVYQIIDEAIEIEEEFINDSLPCKLLGMNSELMSQYIKYVADRLLVDLGYHKKFNVDNPFEYMKKIDVFVKANFFEKRNDAYSNANIDNEKKIVFLENF</sequence>
<dbReference type="KEGG" id="vg:80513845"/>
<comment type="function">
    <text evidence="8">Ribonucleoside-diphosphate reductase holoenzyme provides the precursors necessary for viral DNA synthesis. Allows virus growth in non-dividing cells. Catalyzes the biosynthesis of deoxyribonucleotides from the corresponding ribonucleotides.</text>
</comment>
<dbReference type="PROSITE" id="PS00368">
    <property type="entry name" value="RIBORED_SMALL"/>
    <property type="match status" value="1"/>
</dbReference>
<dbReference type="InterPro" id="IPR012348">
    <property type="entry name" value="RNR-like"/>
</dbReference>
<keyword evidence="11" id="KW-1185">Reference proteome</keyword>
<dbReference type="PANTHER" id="PTHR23409">
    <property type="entry name" value="RIBONUCLEOSIDE-DIPHOSPHATE REDUCTASE SMALL CHAIN"/>
    <property type="match status" value="1"/>
</dbReference>
<dbReference type="PANTHER" id="PTHR23409:SF18">
    <property type="entry name" value="RIBONUCLEOSIDE-DIPHOSPHATE REDUCTASE SUBUNIT M2"/>
    <property type="match status" value="1"/>
</dbReference>
<dbReference type="Proteomes" id="UP000240461">
    <property type="component" value="Segment"/>
</dbReference>
<organism evidence="10 11">
    <name type="scientific">Acanthamoeba polyphaga mimivirus Kroon</name>
    <dbReference type="NCBI Taxonomy" id="3069720"/>
    <lineage>
        <taxon>Viruses</taxon>
        <taxon>Varidnaviria</taxon>
        <taxon>Bamfordvirae</taxon>
        <taxon>Nucleocytoviricota</taxon>
        <taxon>Megaviricetes</taxon>
        <taxon>Imitervirales</taxon>
        <taxon>Mimiviridae</taxon>
        <taxon>Megamimivirinae</taxon>
        <taxon>Mimivirus</taxon>
        <taxon>Mimivirus lagoaense</taxon>
    </lineage>
</organism>